<evidence type="ECO:0000313" key="3">
    <source>
        <dbReference type="Proteomes" id="UP000886998"/>
    </source>
</evidence>
<gene>
    <name evidence="2" type="ORF">TNIN_121721</name>
</gene>
<reference evidence="2" key="1">
    <citation type="submission" date="2020-08" db="EMBL/GenBank/DDBJ databases">
        <title>Multicomponent nature underlies the extraordinary mechanical properties of spider dragline silk.</title>
        <authorList>
            <person name="Kono N."/>
            <person name="Nakamura H."/>
            <person name="Mori M."/>
            <person name="Yoshida Y."/>
            <person name="Ohtoshi R."/>
            <person name="Malay A.D."/>
            <person name="Moran D.A.P."/>
            <person name="Tomita M."/>
            <person name="Numata K."/>
            <person name="Arakawa K."/>
        </authorList>
    </citation>
    <scope>NUCLEOTIDE SEQUENCE</scope>
</reference>
<sequence length="89" mass="10072">MSSTCPRTSGNVDGFPAQQPRPSDPHWTPSFRGGTTQVEKYRFYPLLIVRWSLSNTLARLLMLLTCTICFGRGCAWDIRHTHPYGTKKG</sequence>
<feature type="region of interest" description="Disordered" evidence="1">
    <location>
        <begin position="1"/>
        <end position="32"/>
    </location>
</feature>
<protein>
    <submittedName>
        <fullName evidence="2">Uncharacterized protein</fullName>
    </submittedName>
</protein>
<feature type="compositionally biased region" description="Polar residues" evidence="1">
    <location>
        <begin position="1"/>
        <end position="11"/>
    </location>
</feature>
<name>A0A8X7BRA8_9ARAC</name>
<organism evidence="2 3">
    <name type="scientific">Trichonephila inaurata madagascariensis</name>
    <dbReference type="NCBI Taxonomy" id="2747483"/>
    <lineage>
        <taxon>Eukaryota</taxon>
        <taxon>Metazoa</taxon>
        <taxon>Ecdysozoa</taxon>
        <taxon>Arthropoda</taxon>
        <taxon>Chelicerata</taxon>
        <taxon>Arachnida</taxon>
        <taxon>Araneae</taxon>
        <taxon>Araneomorphae</taxon>
        <taxon>Entelegynae</taxon>
        <taxon>Araneoidea</taxon>
        <taxon>Nephilidae</taxon>
        <taxon>Trichonephila</taxon>
        <taxon>Trichonephila inaurata</taxon>
    </lineage>
</organism>
<keyword evidence="3" id="KW-1185">Reference proteome</keyword>
<proteinExistence type="predicted"/>
<dbReference type="EMBL" id="BMAV01002153">
    <property type="protein sequence ID" value="GFY40860.1"/>
    <property type="molecule type" value="Genomic_DNA"/>
</dbReference>
<comment type="caution">
    <text evidence="2">The sequence shown here is derived from an EMBL/GenBank/DDBJ whole genome shotgun (WGS) entry which is preliminary data.</text>
</comment>
<evidence type="ECO:0000313" key="2">
    <source>
        <dbReference type="EMBL" id="GFY40860.1"/>
    </source>
</evidence>
<dbReference type="Proteomes" id="UP000886998">
    <property type="component" value="Unassembled WGS sequence"/>
</dbReference>
<evidence type="ECO:0000256" key="1">
    <source>
        <dbReference type="SAM" id="MobiDB-lite"/>
    </source>
</evidence>
<accession>A0A8X7BRA8</accession>
<dbReference type="AlphaFoldDB" id="A0A8X7BRA8"/>